<keyword evidence="2" id="KW-1185">Reference proteome</keyword>
<dbReference type="AlphaFoldDB" id="A0A9P6MJV0"/>
<dbReference type="Proteomes" id="UP000749646">
    <property type="component" value="Unassembled WGS sequence"/>
</dbReference>
<accession>A0A9P6MJV0</accession>
<dbReference type="EMBL" id="JAAAHW010000291">
    <property type="protein sequence ID" value="KAG0004112.1"/>
    <property type="molecule type" value="Genomic_DNA"/>
</dbReference>
<comment type="caution">
    <text evidence="1">The sequence shown here is derived from an EMBL/GenBank/DDBJ whole genome shotgun (WGS) entry which is preliminary data.</text>
</comment>
<reference evidence="1" key="1">
    <citation type="journal article" date="2020" name="Fungal Divers.">
        <title>Resolving the Mortierellaceae phylogeny through synthesis of multi-gene phylogenetics and phylogenomics.</title>
        <authorList>
            <person name="Vandepol N."/>
            <person name="Liber J."/>
            <person name="Desiro A."/>
            <person name="Na H."/>
            <person name="Kennedy M."/>
            <person name="Barry K."/>
            <person name="Grigoriev I.V."/>
            <person name="Miller A.N."/>
            <person name="O'Donnell K."/>
            <person name="Stajich J.E."/>
            <person name="Bonito G."/>
        </authorList>
    </citation>
    <scope>NUCLEOTIDE SEQUENCE</scope>
    <source>
        <strain evidence="1">MES-2147</strain>
    </source>
</reference>
<evidence type="ECO:0000313" key="2">
    <source>
        <dbReference type="Proteomes" id="UP000749646"/>
    </source>
</evidence>
<protein>
    <submittedName>
        <fullName evidence="1">Uncharacterized protein</fullName>
    </submittedName>
</protein>
<sequence>MEHRDALNTTPDHSDDITPETIDHLLNLAHLRKPDDPQELLRLERDVRRMRNFLNYIRSTDNKDHASASIESLRSLVDDGKGVQLRSCAQTASGFDIGSLHISGDQDHAKDDQQELVLRRDVLLQRPKQVKGNFFVVTTTLDPKEDS</sequence>
<name>A0A9P6MJV0_9FUNG</name>
<organism evidence="1 2">
    <name type="scientific">Modicella reniformis</name>
    <dbReference type="NCBI Taxonomy" id="1440133"/>
    <lineage>
        <taxon>Eukaryota</taxon>
        <taxon>Fungi</taxon>
        <taxon>Fungi incertae sedis</taxon>
        <taxon>Mucoromycota</taxon>
        <taxon>Mortierellomycotina</taxon>
        <taxon>Mortierellomycetes</taxon>
        <taxon>Mortierellales</taxon>
        <taxon>Mortierellaceae</taxon>
        <taxon>Modicella</taxon>
    </lineage>
</organism>
<evidence type="ECO:0000313" key="1">
    <source>
        <dbReference type="EMBL" id="KAG0004112.1"/>
    </source>
</evidence>
<gene>
    <name evidence="1" type="ORF">BGZ65_000915</name>
</gene>
<proteinExistence type="predicted"/>
<dbReference type="OrthoDB" id="5522061at2759"/>